<keyword evidence="1" id="KW-0472">Membrane</keyword>
<keyword evidence="2" id="KW-0430">Lectin</keyword>
<keyword evidence="2" id="KW-0418">Kinase</keyword>
<accession>A0A443PBZ0</accession>
<dbReference type="PANTHER" id="PTHR27006:SF586">
    <property type="entry name" value="CYSTEINE-RICH RECEPTOR-LIKE PROTEIN KINASE 10"/>
    <property type="match status" value="1"/>
</dbReference>
<keyword evidence="1" id="KW-1133">Transmembrane helix</keyword>
<dbReference type="InterPro" id="IPR011009">
    <property type="entry name" value="Kinase-like_dom_sf"/>
</dbReference>
<gene>
    <name evidence="2" type="ORF">CKAN_01729000</name>
</gene>
<feature type="transmembrane region" description="Helical" evidence="1">
    <location>
        <begin position="32"/>
        <end position="50"/>
    </location>
</feature>
<dbReference type="EMBL" id="QPKB01000007">
    <property type="protein sequence ID" value="RWR88292.1"/>
    <property type="molecule type" value="Genomic_DNA"/>
</dbReference>
<keyword evidence="1" id="KW-0812">Transmembrane</keyword>
<dbReference type="GO" id="GO:0030246">
    <property type="term" value="F:carbohydrate binding"/>
    <property type="evidence" value="ECO:0007669"/>
    <property type="project" value="UniProtKB-KW"/>
</dbReference>
<dbReference type="OrthoDB" id="4062651at2759"/>
<dbReference type="AlphaFoldDB" id="A0A443PBZ0"/>
<evidence type="ECO:0000256" key="1">
    <source>
        <dbReference type="SAM" id="Phobius"/>
    </source>
</evidence>
<keyword evidence="2" id="KW-0675">Receptor</keyword>
<dbReference type="SUPFAM" id="SSF56112">
    <property type="entry name" value="Protein kinase-like (PK-like)"/>
    <property type="match status" value="1"/>
</dbReference>
<organism evidence="2 3">
    <name type="scientific">Cinnamomum micranthum f. kanehirae</name>
    <dbReference type="NCBI Taxonomy" id="337451"/>
    <lineage>
        <taxon>Eukaryota</taxon>
        <taxon>Viridiplantae</taxon>
        <taxon>Streptophyta</taxon>
        <taxon>Embryophyta</taxon>
        <taxon>Tracheophyta</taxon>
        <taxon>Spermatophyta</taxon>
        <taxon>Magnoliopsida</taxon>
        <taxon>Magnoliidae</taxon>
        <taxon>Laurales</taxon>
        <taxon>Lauraceae</taxon>
        <taxon>Cinnamomum</taxon>
    </lineage>
</organism>
<evidence type="ECO:0000313" key="2">
    <source>
        <dbReference type="EMBL" id="RWR88292.1"/>
    </source>
</evidence>
<keyword evidence="3" id="KW-1185">Reference proteome</keyword>
<protein>
    <submittedName>
        <fullName evidence="2">G-type lectin S-receptor-like serine/threonine-protein kinase B120 isoform X1</fullName>
    </submittedName>
</protein>
<comment type="caution">
    <text evidence="2">The sequence shown here is derived from an EMBL/GenBank/DDBJ whole genome shotgun (WGS) entry which is preliminary data.</text>
</comment>
<dbReference type="PANTHER" id="PTHR27006">
    <property type="entry name" value="PROMASTIGOTE SURFACE ANTIGEN PROTEIN PSA"/>
    <property type="match status" value="1"/>
</dbReference>
<dbReference type="GO" id="GO:0016301">
    <property type="term" value="F:kinase activity"/>
    <property type="evidence" value="ECO:0007669"/>
    <property type="project" value="UniProtKB-KW"/>
</dbReference>
<dbReference type="Gene3D" id="1.10.510.10">
    <property type="entry name" value="Transferase(Phosphotransferase) domain 1"/>
    <property type="match status" value="1"/>
</dbReference>
<keyword evidence="2" id="KW-0808">Transferase</keyword>
<dbReference type="Proteomes" id="UP000283530">
    <property type="component" value="Unassembled WGS sequence"/>
</dbReference>
<reference evidence="2 3" key="1">
    <citation type="journal article" date="2019" name="Nat. Plants">
        <title>Stout camphor tree genome fills gaps in understanding of flowering plant genome evolution.</title>
        <authorList>
            <person name="Chaw S.M."/>
            <person name="Liu Y.C."/>
            <person name="Wu Y.W."/>
            <person name="Wang H.Y."/>
            <person name="Lin C.I."/>
            <person name="Wu C.S."/>
            <person name="Ke H.M."/>
            <person name="Chang L.Y."/>
            <person name="Hsu C.Y."/>
            <person name="Yang H.T."/>
            <person name="Sudianto E."/>
            <person name="Hsu M.H."/>
            <person name="Wu K.P."/>
            <person name="Wang L.N."/>
            <person name="Leebens-Mack J.H."/>
            <person name="Tsai I.J."/>
        </authorList>
    </citation>
    <scope>NUCLEOTIDE SEQUENCE [LARGE SCALE GENOMIC DNA]</scope>
    <source>
        <strain evidence="3">cv. Chaw 1501</strain>
        <tissue evidence="2">Young leaves</tissue>
    </source>
</reference>
<evidence type="ECO:0000313" key="3">
    <source>
        <dbReference type="Proteomes" id="UP000283530"/>
    </source>
</evidence>
<proteinExistence type="predicted"/>
<sequence length="138" mass="15266">MVMCVDMETTVRRSCFRVDGFMVGRNVLANGYMAPGYAMAGFGVLLLEIVSRKRNTSQHLPRHAQSLLAYAWRLWCDGEGLEQMDDLIQETSSASEVLRCIHIGLLCVREDPADRPTMSSLVVMSTSDSVALPQPTSP</sequence>
<name>A0A443PBZ0_9MAGN</name>